<dbReference type="PANTHER" id="PTHR44757">
    <property type="entry name" value="DIGUANYLATE CYCLASE DGCP"/>
    <property type="match status" value="1"/>
</dbReference>
<dbReference type="InterPro" id="IPR043128">
    <property type="entry name" value="Rev_trsase/Diguanyl_cyclase"/>
</dbReference>
<dbReference type="InterPro" id="IPR052155">
    <property type="entry name" value="Biofilm_reg_signaling"/>
</dbReference>
<evidence type="ECO:0000313" key="3">
    <source>
        <dbReference type="EMBL" id="RKF21636.1"/>
    </source>
</evidence>
<accession>A0A420ELZ7</accession>
<protein>
    <submittedName>
        <fullName evidence="3">Diguanylate cyclase</fullName>
    </submittedName>
</protein>
<dbReference type="InterPro" id="IPR000160">
    <property type="entry name" value="GGDEF_dom"/>
</dbReference>
<dbReference type="InterPro" id="IPR003018">
    <property type="entry name" value="GAF"/>
</dbReference>
<dbReference type="Proteomes" id="UP000284395">
    <property type="component" value="Unassembled WGS sequence"/>
</dbReference>
<evidence type="ECO:0000259" key="2">
    <source>
        <dbReference type="PROSITE" id="PS50887"/>
    </source>
</evidence>
<dbReference type="InterPro" id="IPR000014">
    <property type="entry name" value="PAS"/>
</dbReference>
<dbReference type="Gene3D" id="3.30.70.270">
    <property type="match status" value="1"/>
</dbReference>
<comment type="caution">
    <text evidence="3">The sequence shown here is derived from an EMBL/GenBank/DDBJ whole genome shotgun (WGS) entry which is preliminary data.</text>
</comment>
<dbReference type="SMART" id="SM00065">
    <property type="entry name" value="GAF"/>
    <property type="match status" value="1"/>
</dbReference>
<gene>
    <name evidence="3" type="ORF">D6851_06245</name>
</gene>
<feature type="domain" description="PAC" evidence="1">
    <location>
        <begin position="260"/>
        <end position="311"/>
    </location>
</feature>
<dbReference type="RefSeq" id="WP_120324045.1">
    <property type="nucleotide sequence ID" value="NZ_RAPF01000003.1"/>
</dbReference>
<feature type="domain" description="GGDEF" evidence="2">
    <location>
        <begin position="343"/>
        <end position="476"/>
    </location>
</feature>
<name>A0A420ELZ7_9SPHN</name>
<proteinExistence type="predicted"/>
<sequence>MLDREKAEKHRQRTLAMLAILDTAPEREFEAIVSAARRIFRCKTSYISLIDVDRQWFKARQGFAPQEVPRECSICATAVDQARSIVVSDLQADPYFSALPDIRNAPELHFFVTLPLLGPELDGQRVPIGTLCVIDDKAQNPEPGQLRELGDLAHLVEVLFQTRFAERLAQNQIRDQATLSRKLERRQRQFELAEKMANIGSWRLDLVTQEVDWSHQTQVIHGISGAPHDNLGHALEYFPPKDRQSINQAVETCIATGESYDLEVDLIDAQGMKRRVRAMGMPERVDGKPVALIGVIQDVTERHIMLQKLHQRAFTDELTGLANRARLNQYLDDSIIGARKRGRRLAAAIIDLDRFKQANDRFGHEAGDDVLRFMADRLRHGTCSAHLSARLGGDEFVVVIEESDLLDDLPGTLHALLEELRYEVGSGDDRVIVTATIGAAWLTREIDNRSMLLRFADYALYTAKEKGRGTAAIFDGSHAPVWTGDPSDIRLVS</sequence>
<dbReference type="NCBIfam" id="TIGR00254">
    <property type="entry name" value="GGDEF"/>
    <property type="match status" value="1"/>
</dbReference>
<dbReference type="Pfam" id="PF08447">
    <property type="entry name" value="PAS_3"/>
    <property type="match status" value="1"/>
</dbReference>
<dbReference type="InterPro" id="IPR035965">
    <property type="entry name" value="PAS-like_dom_sf"/>
</dbReference>
<dbReference type="SUPFAM" id="SSF55781">
    <property type="entry name" value="GAF domain-like"/>
    <property type="match status" value="1"/>
</dbReference>
<dbReference type="SUPFAM" id="SSF55785">
    <property type="entry name" value="PYP-like sensor domain (PAS domain)"/>
    <property type="match status" value="1"/>
</dbReference>
<dbReference type="Pfam" id="PF01590">
    <property type="entry name" value="GAF"/>
    <property type="match status" value="1"/>
</dbReference>
<dbReference type="Gene3D" id="3.30.450.20">
    <property type="entry name" value="PAS domain"/>
    <property type="match status" value="1"/>
</dbReference>
<evidence type="ECO:0000313" key="4">
    <source>
        <dbReference type="Proteomes" id="UP000284395"/>
    </source>
</evidence>
<dbReference type="CDD" id="cd00130">
    <property type="entry name" value="PAS"/>
    <property type="match status" value="1"/>
</dbReference>
<dbReference type="OrthoDB" id="9814202at2"/>
<organism evidence="3 4">
    <name type="scientific">Altericroceibacterium spongiae</name>
    <dbReference type="NCBI Taxonomy" id="2320269"/>
    <lineage>
        <taxon>Bacteria</taxon>
        <taxon>Pseudomonadati</taxon>
        <taxon>Pseudomonadota</taxon>
        <taxon>Alphaproteobacteria</taxon>
        <taxon>Sphingomonadales</taxon>
        <taxon>Erythrobacteraceae</taxon>
        <taxon>Altericroceibacterium</taxon>
    </lineage>
</organism>
<dbReference type="Gene3D" id="3.30.450.40">
    <property type="match status" value="1"/>
</dbReference>
<dbReference type="EMBL" id="RAPF01000003">
    <property type="protein sequence ID" value="RKF21636.1"/>
    <property type="molecule type" value="Genomic_DNA"/>
</dbReference>
<dbReference type="InterPro" id="IPR029787">
    <property type="entry name" value="Nucleotide_cyclase"/>
</dbReference>
<dbReference type="Pfam" id="PF00990">
    <property type="entry name" value="GGDEF"/>
    <property type="match status" value="1"/>
</dbReference>
<keyword evidence="4" id="KW-1185">Reference proteome</keyword>
<dbReference type="PANTHER" id="PTHR44757:SF2">
    <property type="entry name" value="BIOFILM ARCHITECTURE MAINTENANCE PROTEIN MBAA"/>
    <property type="match status" value="1"/>
</dbReference>
<dbReference type="SUPFAM" id="SSF55073">
    <property type="entry name" value="Nucleotide cyclase"/>
    <property type="match status" value="1"/>
</dbReference>
<dbReference type="PROSITE" id="PS50887">
    <property type="entry name" value="GGDEF"/>
    <property type="match status" value="1"/>
</dbReference>
<dbReference type="PROSITE" id="PS50113">
    <property type="entry name" value="PAC"/>
    <property type="match status" value="1"/>
</dbReference>
<dbReference type="SMART" id="SM00267">
    <property type="entry name" value="GGDEF"/>
    <property type="match status" value="1"/>
</dbReference>
<dbReference type="InterPro" id="IPR013655">
    <property type="entry name" value="PAS_fold_3"/>
</dbReference>
<reference evidence="3 4" key="1">
    <citation type="submission" date="2018-09" db="EMBL/GenBank/DDBJ databases">
        <title>Altererythrobacter spongiae sp. nov., isolated from a marine sponge.</title>
        <authorList>
            <person name="Zhuang L."/>
            <person name="Luo L."/>
        </authorList>
    </citation>
    <scope>NUCLEOTIDE SEQUENCE [LARGE SCALE GENOMIC DNA]</scope>
    <source>
        <strain evidence="3 4">HN-Y73</strain>
    </source>
</reference>
<dbReference type="InterPro" id="IPR000700">
    <property type="entry name" value="PAS-assoc_C"/>
</dbReference>
<evidence type="ECO:0000259" key="1">
    <source>
        <dbReference type="PROSITE" id="PS50113"/>
    </source>
</evidence>
<dbReference type="AlphaFoldDB" id="A0A420ELZ7"/>
<dbReference type="CDD" id="cd01949">
    <property type="entry name" value="GGDEF"/>
    <property type="match status" value="1"/>
</dbReference>
<dbReference type="InterPro" id="IPR029016">
    <property type="entry name" value="GAF-like_dom_sf"/>
</dbReference>